<name>A0A8X6U8E8_NEPPI</name>
<proteinExistence type="predicted"/>
<dbReference type="Proteomes" id="UP000887013">
    <property type="component" value="Unassembled WGS sequence"/>
</dbReference>
<reference evidence="1" key="1">
    <citation type="submission" date="2020-08" db="EMBL/GenBank/DDBJ databases">
        <title>Multicomponent nature underlies the extraordinary mechanical properties of spider dragline silk.</title>
        <authorList>
            <person name="Kono N."/>
            <person name="Nakamura H."/>
            <person name="Mori M."/>
            <person name="Yoshida Y."/>
            <person name="Ohtoshi R."/>
            <person name="Malay A.D."/>
            <person name="Moran D.A.P."/>
            <person name="Tomita M."/>
            <person name="Numata K."/>
            <person name="Arakawa K."/>
        </authorList>
    </citation>
    <scope>NUCLEOTIDE SEQUENCE</scope>
</reference>
<accession>A0A8X6U8E8</accession>
<keyword evidence="2" id="KW-1185">Reference proteome</keyword>
<evidence type="ECO:0000313" key="1">
    <source>
        <dbReference type="EMBL" id="GFT88893.1"/>
    </source>
</evidence>
<protein>
    <submittedName>
        <fullName evidence="1">Uncharacterized protein</fullName>
    </submittedName>
</protein>
<organism evidence="1 2">
    <name type="scientific">Nephila pilipes</name>
    <name type="common">Giant wood spider</name>
    <name type="synonym">Nephila maculata</name>
    <dbReference type="NCBI Taxonomy" id="299642"/>
    <lineage>
        <taxon>Eukaryota</taxon>
        <taxon>Metazoa</taxon>
        <taxon>Ecdysozoa</taxon>
        <taxon>Arthropoda</taxon>
        <taxon>Chelicerata</taxon>
        <taxon>Arachnida</taxon>
        <taxon>Araneae</taxon>
        <taxon>Araneomorphae</taxon>
        <taxon>Entelegynae</taxon>
        <taxon>Araneoidea</taxon>
        <taxon>Nephilidae</taxon>
        <taxon>Nephila</taxon>
    </lineage>
</organism>
<comment type="caution">
    <text evidence="1">The sequence shown here is derived from an EMBL/GenBank/DDBJ whole genome shotgun (WGS) entry which is preliminary data.</text>
</comment>
<dbReference type="AlphaFoldDB" id="A0A8X6U8E8"/>
<evidence type="ECO:0000313" key="2">
    <source>
        <dbReference type="Proteomes" id="UP000887013"/>
    </source>
</evidence>
<dbReference type="EMBL" id="BMAW01024656">
    <property type="protein sequence ID" value="GFT88893.1"/>
    <property type="molecule type" value="Genomic_DNA"/>
</dbReference>
<gene>
    <name evidence="1" type="ORF">NPIL_30091</name>
</gene>
<sequence>MLYSPLYFYSFTLSYCTPHTSLDYSKGVRVVSKSELFTLSEYEILENLKDHDVIADSRINTCQEGASPEALNTFTLLNFISKHLICVVPSKNMCQTIDTGLNSNDLIIPRCKFFFELPKHAFFIF</sequence>